<gene>
    <name evidence="9" type="ORF">HF526_00065</name>
</gene>
<evidence type="ECO:0000256" key="3">
    <source>
        <dbReference type="ARBA" id="ARBA00022475"/>
    </source>
</evidence>
<keyword evidence="10" id="KW-1185">Reference proteome</keyword>
<dbReference type="RefSeq" id="WP_169379111.1">
    <property type="nucleotide sequence ID" value="NZ_JAAXLA010000001.1"/>
</dbReference>
<feature type="transmembrane region" description="Helical" evidence="7">
    <location>
        <begin position="281"/>
        <end position="300"/>
    </location>
</feature>
<evidence type="ECO:0000313" key="10">
    <source>
        <dbReference type="Proteomes" id="UP000820669"/>
    </source>
</evidence>
<feature type="transmembrane region" description="Helical" evidence="7">
    <location>
        <begin position="340"/>
        <end position="361"/>
    </location>
</feature>
<evidence type="ECO:0000256" key="6">
    <source>
        <dbReference type="ARBA" id="ARBA00023136"/>
    </source>
</evidence>
<keyword evidence="2" id="KW-0813">Transport</keyword>
<dbReference type="PRINTS" id="PR01036">
    <property type="entry name" value="TCRTETB"/>
</dbReference>
<comment type="subcellular location">
    <subcellularLocation>
        <location evidence="1">Cell membrane</location>
        <topology evidence="1">Multi-pass membrane protein</topology>
    </subcellularLocation>
</comment>
<feature type="transmembrane region" description="Helical" evidence="7">
    <location>
        <begin position="81"/>
        <end position="100"/>
    </location>
</feature>
<feature type="transmembrane region" description="Helical" evidence="7">
    <location>
        <begin position="205"/>
        <end position="227"/>
    </location>
</feature>
<proteinExistence type="predicted"/>
<protein>
    <submittedName>
        <fullName evidence="9">DHA2 family efflux MFS transporter permease subunit</fullName>
    </submittedName>
</protein>
<dbReference type="CDD" id="cd17321">
    <property type="entry name" value="MFS_MMR_MDR_like"/>
    <property type="match status" value="1"/>
</dbReference>
<feature type="domain" description="Major facilitator superfamily (MFS) profile" evidence="8">
    <location>
        <begin position="15"/>
        <end position="464"/>
    </location>
</feature>
<keyword evidence="5 7" id="KW-1133">Transmembrane helix</keyword>
<dbReference type="Gene3D" id="1.20.1720.10">
    <property type="entry name" value="Multidrug resistance protein D"/>
    <property type="match status" value="1"/>
</dbReference>
<evidence type="ECO:0000256" key="4">
    <source>
        <dbReference type="ARBA" id="ARBA00022692"/>
    </source>
</evidence>
<feature type="transmembrane region" description="Helical" evidence="7">
    <location>
        <begin position="367"/>
        <end position="387"/>
    </location>
</feature>
<evidence type="ECO:0000259" key="8">
    <source>
        <dbReference type="PROSITE" id="PS50850"/>
    </source>
</evidence>
<organism evidence="9 10">
    <name type="scientific">Pseudonocardia acidicola</name>
    <dbReference type="NCBI Taxonomy" id="2724939"/>
    <lineage>
        <taxon>Bacteria</taxon>
        <taxon>Bacillati</taxon>
        <taxon>Actinomycetota</taxon>
        <taxon>Actinomycetes</taxon>
        <taxon>Pseudonocardiales</taxon>
        <taxon>Pseudonocardiaceae</taxon>
        <taxon>Pseudonocardia</taxon>
    </lineage>
</organism>
<name>A0ABX1S6H3_9PSEU</name>
<feature type="transmembrane region" description="Helical" evidence="7">
    <location>
        <begin position="106"/>
        <end position="127"/>
    </location>
</feature>
<feature type="transmembrane region" description="Helical" evidence="7">
    <location>
        <begin position="49"/>
        <end position="69"/>
    </location>
</feature>
<comment type="caution">
    <text evidence="9">The sequence shown here is derived from an EMBL/GenBank/DDBJ whole genome shotgun (WGS) entry which is preliminary data.</text>
</comment>
<accession>A0ABX1S6H3</accession>
<dbReference type="PANTHER" id="PTHR42718:SF39">
    <property type="entry name" value="ACTINORHODIN TRANSPORTER-RELATED"/>
    <property type="match status" value="1"/>
</dbReference>
<dbReference type="Gene3D" id="1.20.1250.20">
    <property type="entry name" value="MFS general substrate transporter like domains"/>
    <property type="match status" value="1"/>
</dbReference>
<dbReference type="Proteomes" id="UP000820669">
    <property type="component" value="Unassembled WGS sequence"/>
</dbReference>
<dbReference type="EMBL" id="JAAXLA010000001">
    <property type="protein sequence ID" value="NMH95728.1"/>
    <property type="molecule type" value="Genomic_DNA"/>
</dbReference>
<feature type="transmembrane region" description="Helical" evidence="7">
    <location>
        <begin position="139"/>
        <end position="161"/>
    </location>
</feature>
<feature type="transmembrane region" description="Helical" evidence="7">
    <location>
        <begin position="233"/>
        <end position="252"/>
    </location>
</feature>
<feature type="transmembrane region" description="Helical" evidence="7">
    <location>
        <begin position="312"/>
        <end position="333"/>
    </location>
</feature>
<evidence type="ECO:0000256" key="7">
    <source>
        <dbReference type="SAM" id="Phobius"/>
    </source>
</evidence>
<evidence type="ECO:0000256" key="5">
    <source>
        <dbReference type="ARBA" id="ARBA00022989"/>
    </source>
</evidence>
<keyword evidence="6 7" id="KW-0472">Membrane</keyword>
<dbReference type="PROSITE" id="PS00217">
    <property type="entry name" value="SUGAR_TRANSPORT_2"/>
    <property type="match status" value="1"/>
</dbReference>
<dbReference type="InterPro" id="IPR004638">
    <property type="entry name" value="EmrB-like"/>
</dbReference>
<dbReference type="InterPro" id="IPR005829">
    <property type="entry name" value="Sugar_transporter_CS"/>
</dbReference>
<dbReference type="SUPFAM" id="SSF49478">
    <property type="entry name" value="Cna protein B-type domain"/>
    <property type="match status" value="1"/>
</dbReference>
<evidence type="ECO:0000313" key="9">
    <source>
        <dbReference type="EMBL" id="NMH95728.1"/>
    </source>
</evidence>
<dbReference type="InterPro" id="IPR020846">
    <property type="entry name" value="MFS_dom"/>
</dbReference>
<dbReference type="PROSITE" id="PS50850">
    <property type="entry name" value="MFS"/>
    <property type="match status" value="1"/>
</dbReference>
<reference evidence="9 10" key="1">
    <citation type="submission" date="2020-04" db="EMBL/GenBank/DDBJ databases">
        <authorList>
            <person name="Klaysubun C."/>
            <person name="Duangmal K."/>
            <person name="Lipun K."/>
        </authorList>
    </citation>
    <scope>NUCLEOTIDE SEQUENCE [LARGE SCALE GENOMIC DNA]</scope>
    <source>
        <strain evidence="9 10">K10HN5</strain>
    </source>
</reference>
<dbReference type="PANTHER" id="PTHR42718">
    <property type="entry name" value="MAJOR FACILITATOR SUPERFAMILY MULTIDRUG TRANSPORTER MFSC"/>
    <property type="match status" value="1"/>
</dbReference>
<feature type="transmembrane region" description="Helical" evidence="7">
    <location>
        <begin position="173"/>
        <end position="193"/>
    </location>
</feature>
<dbReference type="SUPFAM" id="SSF103473">
    <property type="entry name" value="MFS general substrate transporter"/>
    <property type="match status" value="1"/>
</dbReference>
<dbReference type="InterPro" id="IPR011701">
    <property type="entry name" value="MFS"/>
</dbReference>
<feature type="transmembrane region" description="Helical" evidence="7">
    <location>
        <begin position="12"/>
        <end position="37"/>
    </location>
</feature>
<keyword evidence="4 7" id="KW-0812">Transmembrane</keyword>
<dbReference type="Pfam" id="PF07690">
    <property type="entry name" value="MFS_1"/>
    <property type="match status" value="1"/>
</dbReference>
<feature type="transmembrane region" description="Helical" evidence="7">
    <location>
        <begin position="415"/>
        <end position="434"/>
    </location>
</feature>
<evidence type="ECO:0000256" key="2">
    <source>
        <dbReference type="ARBA" id="ARBA00022448"/>
    </source>
</evidence>
<sequence>MRSTEEQPDPRRWRALAICLIAGFMSLLDVSIVNVALPSMQSGLGASSAELSWVVSGYALTFGLVLVPSGRLGDDRGRRRMFVAGLALFTATSAAAGLAMSPTWLVITRLVQGAAAGLLNPQVIGFIQQLFRGRERGRAFGLFGAAIGVSTAIGPLLGGLLLQWGGPADGWRWVFYVNVPIGVLALALSPVLLPRDESTGPRRPLDLVGALLLGLGVVALMFPLVLAEQDPGSAPWWLLVVAAALLVGFVAWERRYRRSVGHPLVDFGLLRTRSYASGTTLGLFYFAGFTAIFFVLTLFFQQGLHYTPLQAGLALTPFALGSSCSSAIGGRIVGRFGKPLVVIGTLVVAVGLAGADLVLRLDLGSSVGWALAGPLLLAGIGSGLVIAPNQTLALEQIPPREGGTAAGVLQTGQRIGSAVGIAAVGAVFFGQLTTSAGDWSSAISRGLLGAVGLVVLALLVGLADLLIPHPRTAPAAAPTSDAPAAPAAPTEVIRKRPEATVHGRVLHGPDGTGVGDVVLTLIDSSGRQAAHGHADDRGAFALQAPAAGTYQLIATSKIHMPHAVWVQVPTGTLAMDLALPSSAHAGPPR</sequence>
<evidence type="ECO:0000256" key="1">
    <source>
        <dbReference type="ARBA" id="ARBA00004651"/>
    </source>
</evidence>
<dbReference type="InterPro" id="IPR036259">
    <property type="entry name" value="MFS_trans_sf"/>
</dbReference>
<dbReference type="NCBIfam" id="TIGR00711">
    <property type="entry name" value="efflux_EmrB"/>
    <property type="match status" value="1"/>
</dbReference>
<keyword evidence="3" id="KW-1003">Cell membrane</keyword>
<feature type="transmembrane region" description="Helical" evidence="7">
    <location>
        <begin position="446"/>
        <end position="467"/>
    </location>
</feature>